<proteinExistence type="predicted"/>
<evidence type="ECO:0000313" key="2">
    <source>
        <dbReference type="EMBL" id="QDT15807.1"/>
    </source>
</evidence>
<dbReference type="Proteomes" id="UP000318741">
    <property type="component" value="Chromosome"/>
</dbReference>
<feature type="region of interest" description="Disordered" evidence="1">
    <location>
        <begin position="1"/>
        <end position="85"/>
    </location>
</feature>
<sequence>METYRSAAHRTTPFSTAVHQVVPHSLRPRRSLFQKLTMPPSPARSGGVRRRGEPDLSDLITDLGDKESTMLEDEPGGGGLRPGQRTECLRIAAEAVRRWLADQASADGMHHGPPKPKRTG</sequence>
<dbReference type="EMBL" id="CP036265">
    <property type="protein sequence ID" value="QDT15807.1"/>
    <property type="molecule type" value="Genomic_DNA"/>
</dbReference>
<keyword evidence="3" id="KW-1185">Reference proteome</keyword>
<protein>
    <submittedName>
        <fullName evidence="2">Uncharacterized protein</fullName>
    </submittedName>
</protein>
<evidence type="ECO:0000313" key="3">
    <source>
        <dbReference type="Proteomes" id="UP000318741"/>
    </source>
</evidence>
<name>A0A517P8W5_9PLAN</name>
<evidence type="ECO:0000256" key="1">
    <source>
        <dbReference type="SAM" id="MobiDB-lite"/>
    </source>
</evidence>
<dbReference type="AlphaFoldDB" id="A0A517P8W5"/>
<reference evidence="2 3" key="1">
    <citation type="submission" date="2019-02" db="EMBL/GenBank/DDBJ databases">
        <title>Deep-cultivation of Planctomycetes and their phenomic and genomic characterization uncovers novel biology.</title>
        <authorList>
            <person name="Wiegand S."/>
            <person name="Jogler M."/>
            <person name="Boedeker C."/>
            <person name="Pinto D."/>
            <person name="Vollmers J."/>
            <person name="Rivas-Marin E."/>
            <person name="Kohn T."/>
            <person name="Peeters S.H."/>
            <person name="Heuer A."/>
            <person name="Rast P."/>
            <person name="Oberbeckmann S."/>
            <person name="Bunk B."/>
            <person name="Jeske O."/>
            <person name="Meyerdierks A."/>
            <person name="Storesund J.E."/>
            <person name="Kallscheuer N."/>
            <person name="Luecker S."/>
            <person name="Lage O.M."/>
            <person name="Pohl T."/>
            <person name="Merkel B.J."/>
            <person name="Hornburger P."/>
            <person name="Mueller R.-W."/>
            <person name="Bruemmer F."/>
            <person name="Labrenz M."/>
            <person name="Spormann A.M."/>
            <person name="Op den Camp H."/>
            <person name="Overmann J."/>
            <person name="Amann R."/>
            <person name="Jetten M.S.M."/>
            <person name="Mascher T."/>
            <person name="Medema M.H."/>
            <person name="Devos D.P."/>
            <person name="Kaster A.-K."/>
            <person name="Ovreas L."/>
            <person name="Rohde M."/>
            <person name="Galperin M.Y."/>
            <person name="Jogler C."/>
        </authorList>
    </citation>
    <scope>NUCLEOTIDE SEQUENCE [LARGE SCALE GENOMIC DNA]</scope>
    <source>
        <strain evidence="2 3">CA12</strain>
    </source>
</reference>
<dbReference type="KEGG" id="acaf:CA12_19020"/>
<dbReference type="RefSeq" id="WP_165700654.1">
    <property type="nucleotide sequence ID" value="NZ_CP036265.1"/>
</dbReference>
<organism evidence="2 3">
    <name type="scientific">Alienimonas californiensis</name>
    <dbReference type="NCBI Taxonomy" id="2527989"/>
    <lineage>
        <taxon>Bacteria</taxon>
        <taxon>Pseudomonadati</taxon>
        <taxon>Planctomycetota</taxon>
        <taxon>Planctomycetia</taxon>
        <taxon>Planctomycetales</taxon>
        <taxon>Planctomycetaceae</taxon>
        <taxon>Alienimonas</taxon>
    </lineage>
</organism>
<gene>
    <name evidence="2" type="ORF">CA12_19020</name>
</gene>
<accession>A0A517P8W5</accession>